<dbReference type="AlphaFoldDB" id="A0A927BYP8"/>
<gene>
    <name evidence="1" type="ORF">IDH44_21885</name>
</gene>
<sequence length="98" mass="11774">MEWNFVFRIDYLRQHGEERNLKGLIFTDGERPPTADQIEQFLRGSGYRGAQIKDPERLIFFDPNGDDPVEIRIVRLGNEERREDDRILRKLIDHLRKH</sequence>
<dbReference type="Proteomes" id="UP000621560">
    <property type="component" value="Unassembled WGS sequence"/>
</dbReference>
<reference evidence="1" key="1">
    <citation type="submission" date="2020-09" db="EMBL/GenBank/DDBJ databases">
        <title>A novel bacterium of genus Paenibacillus, isolated from South China Sea.</title>
        <authorList>
            <person name="Huang H."/>
            <person name="Mo K."/>
            <person name="Hu Y."/>
        </authorList>
    </citation>
    <scope>NUCLEOTIDE SEQUENCE</scope>
    <source>
        <strain evidence="1">IB182496</strain>
    </source>
</reference>
<dbReference type="EMBL" id="JACXIZ010000046">
    <property type="protein sequence ID" value="MBD2847854.1"/>
    <property type="molecule type" value="Genomic_DNA"/>
</dbReference>
<comment type="caution">
    <text evidence="1">The sequence shown here is derived from an EMBL/GenBank/DDBJ whole genome shotgun (WGS) entry which is preliminary data.</text>
</comment>
<dbReference type="RefSeq" id="WP_190920956.1">
    <property type="nucleotide sequence ID" value="NZ_JACXIZ010000046.1"/>
</dbReference>
<evidence type="ECO:0000313" key="1">
    <source>
        <dbReference type="EMBL" id="MBD2847854.1"/>
    </source>
</evidence>
<organism evidence="1 2">
    <name type="scientific">Paenibacillus sabuli</name>
    <dbReference type="NCBI Taxonomy" id="2772509"/>
    <lineage>
        <taxon>Bacteria</taxon>
        <taxon>Bacillati</taxon>
        <taxon>Bacillota</taxon>
        <taxon>Bacilli</taxon>
        <taxon>Bacillales</taxon>
        <taxon>Paenibacillaceae</taxon>
        <taxon>Paenibacillus</taxon>
    </lineage>
</organism>
<accession>A0A927BYP8</accession>
<name>A0A927BYP8_9BACL</name>
<evidence type="ECO:0000313" key="2">
    <source>
        <dbReference type="Proteomes" id="UP000621560"/>
    </source>
</evidence>
<keyword evidence="2" id="KW-1185">Reference proteome</keyword>
<protein>
    <submittedName>
        <fullName evidence="1">Uncharacterized protein</fullName>
    </submittedName>
</protein>
<proteinExistence type="predicted"/>